<evidence type="ECO:0000256" key="10">
    <source>
        <dbReference type="ARBA" id="ARBA00039381"/>
    </source>
</evidence>
<comment type="subunit">
    <text evidence="2">The complex is composed of two ATP-binding proteins (LsrA), two transmembrane proteins (LsrC and LsrD) and a solute-binding protein (LsrB).</text>
</comment>
<dbReference type="InterPro" id="IPR001851">
    <property type="entry name" value="ABC_transp_permease"/>
</dbReference>
<evidence type="ECO:0000313" key="13">
    <source>
        <dbReference type="Proteomes" id="UP001242480"/>
    </source>
</evidence>
<keyword evidence="6 11" id="KW-0812">Transmembrane</keyword>
<accession>A0ABU0JE17</accession>
<comment type="subcellular location">
    <subcellularLocation>
        <location evidence="1">Cell membrane</location>
        <topology evidence="1">Multi-pass membrane protein</topology>
    </subcellularLocation>
</comment>
<dbReference type="Pfam" id="PF02653">
    <property type="entry name" value="BPD_transp_2"/>
    <property type="match status" value="1"/>
</dbReference>
<evidence type="ECO:0000256" key="5">
    <source>
        <dbReference type="ARBA" id="ARBA00022519"/>
    </source>
</evidence>
<gene>
    <name evidence="12" type="ORF">QO011_004882</name>
</gene>
<evidence type="ECO:0000256" key="1">
    <source>
        <dbReference type="ARBA" id="ARBA00004651"/>
    </source>
</evidence>
<evidence type="ECO:0000256" key="3">
    <source>
        <dbReference type="ARBA" id="ARBA00022448"/>
    </source>
</evidence>
<evidence type="ECO:0000256" key="2">
    <source>
        <dbReference type="ARBA" id="ARBA00011262"/>
    </source>
</evidence>
<keyword evidence="8 11" id="KW-0472">Membrane</keyword>
<keyword evidence="7 11" id="KW-1133">Transmembrane helix</keyword>
<evidence type="ECO:0000256" key="9">
    <source>
        <dbReference type="ARBA" id="ARBA00025439"/>
    </source>
</evidence>
<evidence type="ECO:0000256" key="8">
    <source>
        <dbReference type="ARBA" id="ARBA00023136"/>
    </source>
</evidence>
<feature type="transmembrane region" description="Helical" evidence="11">
    <location>
        <begin position="12"/>
        <end position="30"/>
    </location>
</feature>
<feature type="transmembrane region" description="Helical" evidence="11">
    <location>
        <begin position="208"/>
        <end position="230"/>
    </location>
</feature>
<evidence type="ECO:0000256" key="7">
    <source>
        <dbReference type="ARBA" id="ARBA00022989"/>
    </source>
</evidence>
<feature type="transmembrane region" description="Helical" evidence="11">
    <location>
        <begin position="236"/>
        <end position="255"/>
    </location>
</feature>
<feature type="transmembrane region" description="Helical" evidence="11">
    <location>
        <begin position="130"/>
        <end position="148"/>
    </location>
</feature>
<comment type="caution">
    <text evidence="12">The sequence shown here is derived from an EMBL/GenBank/DDBJ whole genome shotgun (WGS) entry which is preliminary data.</text>
</comment>
<dbReference type="RefSeq" id="WP_307277698.1">
    <property type="nucleotide sequence ID" value="NZ_JAUSVX010000010.1"/>
</dbReference>
<dbReference type="CDD" id="cd06579">
    <property type="entry name" value="TM_PBP1_transp_AraH_like"/>
    <property type="match status" value="1"/>
</dbReference>
<keyword evidence="5" id="KW-0997">Cell inner membrane</keyword>
<feature type="transmembrane region" description="Helical" evidence="11">
    <location>
        <begin position="287"/>
        <end position="306"/>
    </location>
</feature>
<sequence>MTGATLLRRLGGIGFAAVLLVILLAVNLWLAPGRFRPEGWGLLLGLAAPLIGAAVASTPAILSGRGGIDVSVGPQMGFVNAVLIQVLVLRCGVSSPWLLVPAALALGALMGAANGVLATVLRIQPIVGTLGTYLVLSGVTLVVLPAPVGPAPAWLKALAGTWSFLPLGLVFLSWALLRRTPWYEHLMAVGSDDRAAYTAGVPITAVRFLAYGLTGLYAGAAGLMLTALIGSADPNIGPAYTLIAISAVALGGVSLGGGRGGLIGAAIGALDIFLLQNALTFFNVSTFVLQIAYGAILVAAVVLTALQTRAGARSHA</sequence>
<name>A0ABU0JE17_9HYPH</name>
<comment type="function">
    <text evidence="9">Part of the ABC transporter complex LsrABCD involved in autoinducer 2 (AI-2) import. Probably responsible for the translocation of the substrate across the membrane.</text>
</comment>
<evidence type="ECO:0000313" key="12">
    <source>
        <dbReference type="EMBL" id="MDQ0471855.1"/>
    </source>
</evidence>
<feature type="transmembrane region" description="Helical" evidence="11">
    <location>
        <begin position="97"/>
        <end position="118"/>
    </location>
</feature>
<keyword evidence="3" id="KW-0813">Transport</keyword>
<proteinExistence type="predicted"/>
<reference evidence="12 13" key="1">
    <citation type="submission" date="2023-07" db="EMBL/GenBank/DDBJ databases">
        <title>Genomic Encyclopedia of Type Strains, Phase IV (KMG-IV): sequencing the most valuable type-strain genomes for metagenomic binning, comparative biology and taxonomic classification.</title>
        <authorList>
            <person name="Goeker M."/>
        </authorList>
    </citation>
    <scope>NUCLEOTIDE SEQUENCE [LARGE SCALE GENOMIC DNA]</scope>
    <source>
        <strain evidence="12 13">DSM 19619</strain>
    </source>
</reference>
<dbReference type="PANTHER" id="PTHR32196:SF71">
    <property type="entry name" value="AUTOINDUCER 2 IMPORT SYSTEM PERMEASE PROTEIN LSRD"/>
    <property type="match status" value="1"/>
</dbReference>
<evidence type="ECO:0000256" key="4">
    <source>
        <dbReference type="ARBA" id="ARBA00022475"/>
    </source>
</evidence>
<dbReference type="EMBL" id="JAUSVX010000010">
    <property type="protein sequence ID" value="MDQ0471855.1"/>
    <property type="molecule type" value="Genomic_DNA"/>
</dbReference>
<protein>
    <recommendedName>
        <fullName evidence="10">Autoinducer 2 import system permease protein LsrD</fullName>
    </recommendedName>
</protein>
<evidence type="ECO:0000256" key="11">
    <source>
        <dbReference type="SAM" id="Phobius"/>
    </source>
</evidence>
<evidence type="ECO:0000256" key="6">
    <source>
        <dbReference type="ARBA" id="ARBA00022692"/>
    </source>
</evidence>
<organism evidence="12 13">
    <name type="scientific">Labrys wisconsinensis</name>
    <dbReference type="NCBI Taxonomy" id="425677"/>
    <lineage>
        <taxon>Bacteria</taxon>
        <taxon>Pseudomonadati</taxon>
        <taxon>Pseudomonadota</taxon>
        <taxon>Alphaproteobacteria</taxon>
        <taxon>Hyphomicrobiales</taxon>
        <taxon>Xanthobacteraceae</taxon>
        <taxon>Labrys</taxon>
    </lineage>
</organism>
<feature type="transmembrane region" description="Helical" evidence="11">
    <location>
        <begin position="154"/>
        <end position="177"/>
    </location>
</feature>
<feature type="transmembrane region" description="Helical" evidence="11">
    <location>
        <begin position="42"/>
        <end position="62"/>
    </location>
</feature>
<keyword evidence="4" id="KW-1003">Cell membrane</keyword>
<feature type="transmembrane region" description="Helical" evidence="11">
    <location>
        <begin position="262"/>
        <end position="281"/>
    </location>
</feature>
<dbReference type="PANTHER" id="PTHR32196">
    <property type="entry name" value="ABC TRANSPORTER PERMEASE PROTEIN YPHD-RELATED-RELATED"/>
    <property type="match status" value="1"/>
</dbReference>
<dbReference type="Proteomes" id="UP001242480">
    <property type="component" value="Unassembled WGS sequence"/>
</dbReference>
<keyword evidence="13" id="KW-1185">Reference proteome</keyword>